<feature type="transmembrane region" description="Helical" evidence="6">
    <location>
        <begin position="415"/>
        <end position="433"/>
    </location>
</feature>
<organism evidence="7 8">
    <name type="scientific">Halomicronema hongdechloris C2206</name>
    <dbReference type="NCBI Taxonomy" id="1641165"/>
    <lineage>
        <taxon>Bacteria</taxon>
        <taxon>Bacillati</taxon>
        <taxon>Cyanobacteriota</taxon>
        <taxon>Cyanophyceae</taxon>
        <taxon>Nodosilineales</taxon>
        <taxon>Nodosilineaceae</taxon>
        <taxon>Halomicronema</taxon>
    </lineage>
</organism>
<sequence>MKKLLNRLDLSYLYAFIGEATLGLTFVFYILLARILGPDQYGVFAAATALAGILSFFIQFGLPALLTREVAAHPDRGPKETSTFLVLEGLLSIPVLLLLPFLAGIFKFDSNGLVVCYIVVLAEVCRSAKQTLRGVIRGLGQFRTETTSVALERFLSVAFASLTLFWTENLIWVVGIFTIIRILDIIGLIFYLCRKTKIWSRLSLKSLWHSLRISYPFALSSVLWILYYQIDILMLKGLAQTSDVGFYNAAYRIIEVFGSVPRVVFLVSFTRMARCHENHPEKLSTELYKTAYLLLLSTLPLLIVSGFGQQIIINTLYGKDYYLAGASLAILLPSLGIKMFGTLVEYFLQATQREHLLPMLLGVTVVLNTTLNAVLIPYLGAVGAALATLSSEIVLAIFGLWIMARVGFAQVGRTLQIISLFSLLAAATPSFLLNGLNPLICLGILLMSIGIIVSFSAKNFCRSLS</sequence>
<dbReference type="RefSeq" id="WP_080810174.1">
    <property type="nucleotide sequence ID" value="NZ_CP021983.2"/>
</dbReference>
<gene>
    <name evidence="7" type="ORF">XM38_041500</name>
</gene>
<keyword evidence="3 6" id="KW-0812">Transmembrane</keyword>
<feature type="transmembrane region" description="Helical" evidence="6">
    <location>
        <begin position="356"/>
        <end position="376"/>
    </location>
</feature>
<dbReference type="InterPro" id="IPR050833">
    <property type="entry name" value="Poly_Biosynth_Transport"/>
</dbReference>
<dbReference type="GO" id="GO:0005886">
    <property type="term" value="C:plasma membrane"/>
    <property type="evidence" value="ECO:0007669"/>
    <property type="project" value="UniProtKB-SubCell"/>
</dbReference>
<feature type="transmembrane region" description="Helical" evidence="6">
    <location>
        <begin position="290"/>
        <end position="309"/>
    </location>
</feature>
<evidence type="ECO:0000256" key="1">
    <source>
        <dbReference type="ARBA" id="ARBA00004651"/>
    </source>
</evidence>
<evidence type="ECO:0000256" key="5">
    <source>
        <dbReference type="ARBA" id="ARBA00023136"/>
    </source>
</evidence>
<dbReference type="EMBL" id="CP021983">
    <property type="protein sequence ID" value="ASC73188.1"/>
    <property type="molecule type" value="Genomic_DNA"/>
</dbReference>
<dbReference type="Proteomes" id="UP000191901">
    <property type="component" value="Chromosome"/>
</dbReference>
<evidence type="ECO:0000313" key="8">
    <source>
        <dbReference type="Proteomes" id="UP000191901"/>
    </source>
</evidence>
<feature type="transmembrane region" description="Helical" evidence="6">
    <location>
        <begin position="382"/>
        <end position="403"/>
    </location>
</feature>
<accession>A0A1Z3HSB6</accession>
<reference evidence="7 8" key="1">
    <citation type="journal article" date="2016" name="Biochim. Biophys. Acta">
        <title>Characterization of red-shifted phycobilisomes isolated from the chlorophyll f-containing cyanobacterium Halomicronema hongdechloris.</title>
        <authorList>
            <person name="Li Y."/>
            <person name="Lin Y."/>
            <person name="Garvey C.J."/>
            <person name="Birch D."/>
            <person name="Corkery R.W."/>
            <person name="Loughlin P.C."/>
            <person name="Scheer H."/>
            <person name="Willows R.D."/>
            <person name="Chen M."/>
        </authorList>
    </citation>
    <scope>NUCLEOTIDE SEQUENCE [LARGE SCALE GENOMIC DNA]</scope>
    <source>
        <strain evidence="7 8">C2206</strain>
    </source>
</reference>
<evidence type="ECO:0000313" key="7">
    <source>
        <dbReference type="EMBL" id="ASC73188.1"/>
    </source>
</evidence>
<dbReference type="CDD" id="cd13128">
    <property type="entry name" value="MATE_Wzx_like"/>
    <property type="match status" value="1"/>
</dbReference>
<dbReference type="InterPro" id="IPR002797">
    <property type="entry name" value="Polysacc_synth"/>
</dbReference>
<evidence type="ECO:0000256" key="4">
    <source>
        <dbReference type="ARBA" id="ARBA00022989"/>
    </source>
</evidence>
<dbReference type="PANTHER" id="PTHR30250:SF11">
    <property type="entry name" value="O-ANTIGEN TRANSPORTER-RELATED"/>
    <property type="match status" value="1"/>
</dbReference>
<keyword evidence="2" id="KW-1003">Cell membrane</keyword>
<evidence type="ECO:0000256" key="2">
    <source>
        <dbReference type="ARBA" id="ARBA00022475"/>
    </source>
</evidence>
<dbReference type="KEGG" id="hhg:XM38_041500"/>
<evidence type="ECO:0000256" key="6">
    <source>
        <dbReference type="SAM" id="Phobius"/>
    </source>
</evidence>
<dbReference type="AlphaFoldDB" id="A0A1Z3HSB6"/>
<feature type="transmembrane region" description="Helical" evidence="6">
    <location>
        <begin position="172"/>
        <end position="192"/>
    </location>
</feature>
<dbReference type="PANTHER" id="PTHR30250">
    <property type="entry name" value="PST FAMILY PREDICTED COLANIC ACID TRANSPORTER"/>
    <property type="match status" value="1"/>
</dbReference>
<feature type="transmembrane region" description="Helical" evidence="6">
    <location>
        <begin position="41"/>
        <end position="62"/>
    </location>
</feature>
<feature type="transmembrane region" description="Helical" evidence="6">
    <location>
        <begin position="12"/>
        <end position="35"/>
    </location>
</feature>
<name>A0A1Z3HSB6_9CYAN</name>
<proteinExistence type="predicted"/>
<keyword evidence="8" id="KW-1185">Reference proteome</keyword>
<feature type="transmembrane region" description="Helical" evidence="6">
    <location>
        <begin position="439"/>
        <end position="457"/>
    </location>
</feature>
<dbReference type="OrthoDB" id="103403at2"/>
<feature type="transmembrane region" description="Helical" evidence="6">
    <location>
        <begin position="213"/>
        <end position="230"/>
    </location>
</feature>
<dbReference type="Pfam" id="PF01943">
    <property type="entry name" value="Polysacc_synt"/>
    <property type="match status" value="1"/>
</dbReference>
<evidence type="ECO:0000256" key="3">
    <source>
        <dbReference type="ARBA" id="ARBA00022692"/>
    </source>
</evidence>
<protein>
    <submittedName>
        <fullName evidence="7">Flippase</fullName>
    </submittedName>
</protein>
<feature type="transmembrane region" description="Helical" evidence="6">
    <location>
        <begin position="83"/>
        <end position="106"/>
    </location>
</feature>
<feature type="transmembrane region" description="Helical" evidence="6">
    <location>
        <begin position="250"/>
        <end position="269"/>
    </location>
</feature>
<keyword evidence="4 6" id="KW-1133">Transmembrane helix</keyword>
<keyword evidence="5 6" id="KW-0472">Membrane</keyword>
<comment type="subcellular location">
    <subcellularLocation>
        <location evidence="1">Cell membrane</location>
        <topology evidence="1">Multi-pass membrane protein</topology>
    </subcellularLocation>
</comment>
<feature type="transmembrane region" description="Helical" evidence="6">
    <location>
        <begin position="321"/>
        <end position="344"/>
    </location>
</feature>